<feature type="compositionally biased region" description="Polar residues" evidence="1">
    <location>
        <begin position="1"/>
        <end position="14"/>
    </location>
</feature>
<evidence type="ECO:0000256" key="2">
    <source>
        <dbReference type="SAM" id="Phobius"/>
    </source>
</evidence>
<reference evidence="3 4" key="1">
    <citation type="submission" date="2015-01" db="EMBL/GenBank/DDBJ databases">
        <title>Evolution of Trichinella species and genotypes.</title>
        <authorList>
            <person name="Korhonen P.K."/>
            <person name="Edoardo P."/>
            <person name="Giuseppe L.R."/>
            <person name="Gasser R.B."/>
        </authorList>
    </citation>
    <scope>NUCLEOTIDE SEQUENCE [LARGE SCALE GENOMIC DNA]</scope>
    <source>
        <strain evidence="3">ISS120</strain>
    </source>
</reference>
<keyword evidence="2" id="KW-0812">Transmembrane</keyword>
<evidence type="ECO:0000313" key="3">
    <source>
        <dbReference type="EMBL" id="KRY58106.1"/>
    </source>
</evidence>
<organism evidence="3 4">
    <name type="scientific">Trichinella britovi</name>
    <name type="common">Parasitic roundworm</name>
    <dbReference type="NCBI Taxonomy" id="45882"/>
    <lineage>
        <taxon>Eukaryota</taxon>
        <taxon>Metazoa</taxon>
        <taxon>Ecdysozoa</taxon>
        <taxon>Nematoda</taxon>
        <taxon>Enoplea</taxon>
        <taxon>Dorylaimia</taxon>
        <taxon>Trichinellida</taxon>
        <taxon>Trichinellidae</taxon>
        <taxon>Trichinella</taxon>
    </lineage>
</organism>
<protein>
    <submittedName>
        <fullName evidence="3">Uncharacterized protein</fullName>
    </submittedName>
</protein>
<evidence type="ECO:0000256" key="1">
    <source>
        <dbReference type="SAM" id="MobiDB-lite"/>
    </source>
</evidence>
<gene>
    <name evidence="3" type="ORF">T03_7791</name>
</gene>
<sequence>MQNLPHSVGQTKRTISPPLGAGKSTKLPAHLRQVKQLSLTRLFSAESLGFPRSREGERALCLPKEQGRVCTLPCLREGSFTLQDGALFWSLHPPPALNISSPTSGHVCHFAELIYARLYLFNCCCCCIVLVMANMIFPYQLILHDLHRYELTQYWPFVTSVNMVTYFIHCVFVMKNNLSRSTSANRIFSNVLTESCRQGKMQNLPHSVGQTKRTISPPLGAGKSTKLPAHLRQVKQLSLTRLFSAESLGFPRSREGERALCLPKEQGRVCTLPCLREGSFTLQDGALFWSLHPPPALNISSPTSGHVCHFAELIYARLYLFNCCCCCIVLVMANMIFPYQLILHDLHRYELTQHWPFVTSVNMVTYFIHCVFVMKNNLSRSTSANRIFSNVLILTSVDQQTIRSNLSTIRSLARGLLHFSSFFSMCIT</sequence>
<dbReference type="EMBL" id="JYDI01000024">
    <property type="protein sequence ID" value="KRY58106.1"/>
    <property type="molecule type" value="Genomic_DNA"/>
</dbReference>
<feature type="non-terminal residue" evidence="3">
    <location>
        <position position="428"/>
    </location>
</feature>
<dbReference type="Proteomes" id="UP000054653">
    <property type="component" value="Unassembled WGS sequence"/>
</dbReference>
<feature type="region of interest" description="Disordered" evidence="1">
    <location>
        <begin position="1"/>
        <end position="25"/>
    </location>
</feature>
<feature type="transmembrane region" description="Helical" evidence="2">
    <location>
        <begin position="319"/>
        <end position="342"/>
    </location>
</feature>
<accession>A0A0V1D9E6</accession>
<keyword evidence="4" id="KW-1185">Reference proteome</keyword>
<evidence type="ECO:0000313" key="4">
    <source>
        <dbReference type="Proteomes" id="UP000054653"/>
    </source>
</evidence>
<comment type="caution">
    <text evidence="3">The sequence shown here is derived from an EMBL/GenBank/DDBJ whole genome shotgun (WGS) entry which is preliminary data.</text>
</comment>
<feature type="transmembrane region" description="Helical" evidence="2">
    <location>
        <begin position="154"/>
        <end position="174"/>
    </location>
</feature>
<name>A0A0V1D9E6_TRIBR</name>
<feature type="transmembrane region" description="Helical" evidence="2">
    <location>
        <begin position="119"/>
        <end position="142"/>
    </location>
</feature>
<feature type="transmembrane region" description="Helical" evidence="2">
    <location>
        <begin position="354"/>
        <end position="374"/>
    </location>
</feature>
<keyword evidence="2" id="KW-0472">Membrane</keyword>
<keyword evidence="2" id="KW-1133">Transmembrane helix</keyword>
<dbReference type="AlphaFoldDB" id="A0A0V1D9E6"/>
<proteinExistence type="predicted"/>